<dbReference type="Pfam" id="PF22752">
    <property type="entry name" value="DUF488-N3i"/>
    <property type="match status" value="1"/>
</dbReference>
<evidence type="ECO:0000313" key="2">
    <source>
        <dbReference type="Proteomes" id="UP000199494"/>
    </source>
</evidence>
<dbReference type="PANTHER" id="PTHR36849:SF1">
    <property type="entry name" value="CYTOPLASMIC PROTEIN"/>
    <property type="match status" value="1"/>
</dbReference>
<dbReference type="KEGG" id="pmad:BAY61_15755"/>
<dbReference type="PANTHER" id="PTHR36849">
    <property type="entry name" value="CYTOPLASMIC PROTEIN-RELATED"/>
    <property type="match status" value="1"/>
</dbReference>
<proteinExistence type="predicted"/>
<gene>
    <name evidence="1" type="ORF">SAMN05421630_105197</name>
</gene>
<dbReference type="AlphaFoldDB" id="A0A222VQN9"/>
<organism evidence="1 2">
    <name type="scientific">Prauserella marina</name>
    <dbReference type="NCBI Taxonomy" id="530584"/>
    <lineage>
        <taxon>Bacteria</taxon>
        <taxon>Bacillati</taxon>
        <taxon>Actinomycetota</taxon>
        <taxon>Actinomycetes</taxon>
        <taxon>Pseudonocardiales</taxon>
        <taxon>Pseudonocardiaceae</taxon>
        <taxon>Prauserella</taxon>
    </lineage>
</organism>
<dbReference type="RefSeq" id="WP_091804527.1">
    <property type="nucleotide sequence ID" value="NZ_CP016353.1"/>
</dbReference>
<accession>A0A222VQN9</accession>
<keyword evidence="2" id="KW-1185">Reference proteome</keyword>
<reference evidence="1 2" key="1">
    <citation type="submission" date="2016-10" db="EMBL/GenBank/DDBJ databases">
        <authorList>
            <person name="de Groot N.N."/>
        </authorList>
    </citation>
    <scope>NUCLEOTIDE SEQUENCE [LARGE SCALE GENOMIC DNA]</scope>
    <source>
        <strain evidence="1 2">CGMCC 4.5506</strain>
    </source>
</reference>
<evidence type="ECO:0000313" key="1">
    <source>
        <dbReference type="EMBL" id="SDD01582.1"/>
    </source>
</evidence>
<dbReference type="OrthoDB" id="9790745at2"/>
<dbReference type="EMBL" id="FMZE01000005">
    <property type="protein sequence ID" value="SDD01582.1"/>
    <property type="molecule type" value="Genomic_DNA"/>
</dbReference>
<sequence>MSAHPVKVRRVYDDAERDDGTRVLVDRIWPRGIRKSDLPMHEWLKDVAPSTELRTWYGHDPAKFEAFRERYRAELDTPEGRHALARLRTLLADDALTLLTATKDVEHSHATVLAGLLRH</sequence>
<dbReference type="STRING" id="530584.SAMN05421630_105197"/>
<dbReference type="InterPro" id="IPR052552">
    <property type="entry name" value="YeaO-like"/>
</dbReference>
<dbReference type="Proteomes" id="UP000199494">
    <property type="component" value="Unassembled WGS sequence"/>
</dbReference>
<name>A0A222VQN9_9PSEU</name>
<protein>
    <submittedName>
        <fullName evidence="1">Uncharacterized conserved protein YeaO, DUF488 family</fullName>
    </submittedName>
</protein>